<dbReference type="EMBL" id="JAAPAO010001475">
    <property type="protein sequence ID" value="KAF4649628.1"/>
    <property type="molecule type" value="Genomic_DNA"/>
</dbReference>
<name>A0A7J6KR35_PERCH</name>
<keyword evidence="2" id="KW-1185">Reference proteome</keyword>
<evidence type="ECO:0000313" key="2">
    <source>
        <dbReference type="Proteomes" id="UP000591131"/>
    </source>
</evidence>
<protein>
    <submittedName>
        <fullName evidence="1">Uncharacterized protein</fullName>
    </submittedName>
</protein>
<sequence length="332" mass="36838">YSPNISLWSGVTLSCSKVNYYHSTWMAMVCDIGRDPFMLDKISFWQTGQFLAAISRLNLFDEKLYSNVADVLAKDMNLYKDPETLASTLWAMSKSGFIQDNFVTATLTSANSMVNSTNNNMNAWSQILWSLTQQGCDPEKDSRMANIVNFVANLPVPAHRGHFRRLHQAADVLGENSPMRKYLTHPLSSATALPPRDNKRNQIGAQIVKCIAENDILPDRATDTRMIVSPTCSAILDIAIGLPGSSSAATPFGGFILAAGDTDHRQMKMVPASQQGSVSYYGGFGMKVEPHADHKLEHIRTGQNLTYKRILERRGLSVSFIGELEWVEAQEK</sequence>
<accession>A0A7J6KR35</accession>
<organism evidence="1 2">
    <name type="scientific">Perkinsus chesapeaki</name>
    <name type="common">Clam parasite</name>
    <name type="synonym">Perkinsus andrewsi</name>
    <dbReference type="NCBI Taxonomy" id="330153"/>
    <lineage>
        <taxon>Eukaryota</taxon>
        <taxon>Sar</taxon>
        <taxon>Alveolata</taxon>
        <taxon>Perkinsozoa</taxon>
        <taxon>Perkinsea</taxon>
        <taxon>Perkinsida</taxon>
        <taxon>Perkinsidae</taxon>
        <taxon>Perkinsus</taxon>
    </lineage>
</organism>
<comment type="caution">
    <text evidence="1">The sequence shown here is derived from an EMBL/GenBank/DDBJ whole genome shotgun (WGS) entry which is preliminary data.</text>
</comment>
<dbReference type="OrthoDB" id="434929at2759"/>
<evidence type="ECO:0000313" key="1">
    <source>
        <dbReference type="EMBL" id="KAF4649628.1"/>
    </source>
</evidence>
<gene>
    <name evidence="1" type="ORF">FOL47_001885</name>
</gene>
<reference evidence="1 2" key="1">
    <citation type="submission" date="2020-04" db="EMBL/GenBank/DDBJ databases">
        <title>Perkinsus chesapeaki whole genome sequence.</title>
        <authorList>
            <person name="Bogema D.R."/>
        </authorList>
    </citation>
    <scope>NUCLEOTIDE SEQUENCE [LARGE SCALE GENOMIC DNA]</scope>
    <source>
        <strain evidence="1">ATCC PRA-425</strain>
    </source>
</reference>
<feature type="non-terminal residue" evidence="1">
    <location>
        <position position="1"/>
    </location>
</feature>
<dbReference type="Proteomes" id="UP000591131">
    <property type="component" value="Unassembled WGS sequence"/>
</dbReference>
<dbReference type="AlphaFoldDB" id="A0A7J6KR35"/>
<proteinExistence type="predicted"/>